<dbReference type="Gene3D" id="3.30.70.3250">
    <property type="entry name" value="Ribonuclease P, Pop5 subunit"/>
    <property type="match status" value="1"/>
</dbReference>
<keyword evidence="4" id="KW-1185">Reference proteome</keyword>
<name>A0A1E4S4T9_CYBJN</name>
<dbReference type="PANTHER" id="PTHR15441:SF2">
    <property type="entry name" value="RIBONUCLEASE P_MRP PROTEIN SUBUNIT POP5"/>
    <property type="match status" value="1"/>
</dbReference>
<dbReference type="HAMAP" id="MF_00755">
    <property type="entry name" value="RNase_P_2"/>
    <property type="match status" value="1"/>
</dbReference>
<dbReference type="OrthoDB" id="24745at2759"/>
<accession>A0A1E4S4T9</accession>
<protein>
    <submittedName>
        <fullName evidence="3">Uncharacterized protein</fullName>
    </submittedName>
</protein>
<dbReference type="Pfam" id="PF01900">
    <property type="entry name" value="RNase_P_Rpp14"/>
    <property type="match status" value="1"/>
</dbReference>
<dbReference type="GO" id="GO:0000172">
    <property type="term" value="C:ribonuclease MRP complex"/>
    <property type="evidence" value="ECO:0007669"/>
    <property type="project" value="TreeGrafter"/>
</dbReference>
<evidence type="ECO:0000256" key="2">
    <source>
        <dbReference type="ARBA" id="ARBA00022694"/>
    </source>
</evidence>
<dbReference type="AlphaFoldDB" id="A0A1E4S4T9"/>
<gene>
    <name evidence="3" type="ORF">CYBJADRAFT_125701</name>
</gene>
<dbReference type="GO" id="GO:0033204">
    <property type="term" value="F:ribonuclease P RNA binding"/>
    <property type="evidence" value="ECO:0007669"/>
    <property type="project" value="TreeGrafter"/>
</dbReference>
<dbReference type="GeneID" id="30987006"/>
<dbReference type="SUPFAM" id="SSF160350">
    <property type="entry name" value="Rnp2-like"/>
    <property type="match status" value="1"/>
</dbReference>
<dbReference type="EMBL" id="KV453928">
    <property type="protein sequence ID" value="ODV74511.1"/>
    <property type="molecule type" value="Genomic_DNA"/>
</dbReference>
<dbReference type="GO" id="GO:0005730">
    <property type="term" value="C:nucleolus"/>
    <property type="evidence" value="ECO:0007669"/>
    <property type="project" value="TreeGrafter"/>
</dbReference>
<evidence type="ECO:0000313" key="4">
    <source>
        <dbReference type="Proteomes" id="UP000094389"/>
    </source>
</evidence>
<reference evidence="3 4" key="1">
    <citation type="journal article" date="2016" name="Proc. Natl. Acad. Sci. U.S.A.">
        <title>Comparative genomics of biotechnologically important yeasts.</title>
        <authorList>
            <person name="Riley R."/>
            <person name="Haridas S."/>
            <person name="Wolfe K.H."/>
            <person name="Lopes M.R."/>
            <person name="Hittinger C.T."/>
            <person name="Goeker M."/>
            <person name="Salamov A.A."/>
            <person name="Wisecaver J.H."/>
            <person name="Long T.M."/>
            <person name="Calvey C.H."/>
            <person name="Aerts A.L."/>
            <person name="Barry K.W."/>
            <person name="Choi C."/>
            <person name="Clum A."/>
            <person name="Coughlan A.Y."/>
            <person name="Deshpande S."/>
            <person name="Douglass A.P."/>
            <person name="Hanson S.J."/>
            <person name="Klenk H.-P."/>
            <person name="LaButti K.M."/>
            <person name="Lapidus A."/>
            <person name="Lindquist E.A."/>
            <person name="Lipzen A.M."/>
            <person name="Meier-Kolthoff J.P."/>
            <person name="Ohm R.A."/>
            <person name="Otillar R.P."/>
            <person name="Pangilinan J.L."/>
            <person name="Peng Y."/>
            <person name="Rokas A."/>
            <person name="Rosa C.A."/>
            <person name="Scheuner C."/>
            <person name="Sibirny A.A."/>
            <person name="Slot J.C."/>
            <person name="Stielow J.B."/>
            <person name="Sun H."/>
            <person name="Kurtzman C.P."/>
            <person name="Blackwell M."/>
            <person name="Grigoriev I.V."/>
            <person name="Jeffries T.W."/>
        </authorList>
    </citation>
    <scope>NUCLEOTIDE SEQUENCE [LARGE SCALE GENOMIC DNA]</scope>
    <source>
        <strain evidence="4">ATCC 18201 / CBS 1600 / BCRC 20928 / JCM 3617 / NBRC 0987 / NRRL Y-1542</strain>
    </source>
</reference>
<proteinExistence type="inferred from homology"/>
<dbReference type="OMA" id="IVRCPRA"/>
<sequence length="158" mass="17922">MVRLKARYILFDILTVPREPLTRCTEKELLLTIHSTTSPSLTQRQIADLIRKQVLKLFGDFGNGVLSSSMVVKYFSSKTSTGIIRCSRDYYQMVCCALTTITNVLGKDVIIRVLSVSGTIKKCEQAAIERNRQLMRKLNTKIEEDGILDIDEDDEDTD</sequence>
<dbReference type="Proteomes" id="UP000094389">
    <property type="component" value="Unassembled WGS sequence"/>
</dbReference>
<dbReference type="PANTHER" id="PTHR15441">
    <property type="entry name" value="RIBONUCLEASE P PROTEIN SUBUNIT P14"/>
    <property type="match status" value="1"/>
</dbReference>
<dbReference type="InterPro" id="IPR002759">
    <property type="entry name" value="Pop5/Rpp14/Rnp2-like"/>
</dbReference>
<keyword evidence="2" id="KW-0819">tRNA processing</keyword>
<organism evidence="3 4">
    <name type="scientific">Cyberlindnera jadinii (strain ATCC 18201 / CBS 1600 / BCRC 20928 / JCM 3617 / NBRC 0987 / NRRL Y-1542)</name>
    <name type="common">Torula yeast</name>
    <name type="synonym">Candida utilis</name>
    <dbReference type="NCBI Taxonomy" id="983966"/>
    <lineage>
        <taxon>Eukaryota</taxon>
        <taxon>Fungi</taxon>
        <taxon>Dikarya</taxon>
        <taxon>Ascomycota</taxon>
        <taxon>Saccharomycotina</taxon>
        <taxon>Saccharomycetes</taxon>
        <taxon>Phaffomycetales</taxon>
        <taxon>Phaffomycetaceae</taxon>
        <taxon>Cyberlindnera</taxon>
    </lineage>
</organism>
<evidence type="ECO:0000256" key="1">
    <source>
        <dbReference type="ARBA" id="ARBA00010800"/>
    </source>
</evidence>
<comment type="similarity">
    <text evidence="1">Belongs to the eukaryotic/archaeal RNase P protein component 2 family.</text>
</comment>
<dbReference type="GO" id="GO:0001682">
    <property type="term" value="P:tRNA 5'-leader removal"/>
    <property type="evidence" value="ECO:0007669"/>
    <property type="project" value="InterPro"/>
</dbReference>
<dbReference type="RefSeq" id="XP_020071550.1">
    <property type="nucleotide sequence ID" value="XM_020212610.1"/>
</dbReference>
<dbReference type="GO" id="GO:0030681">
    <property type="term" value="C:multimeric ribonuclease P complex"/>
    <property type="evidence" value="ECO:0007669"/>
    <property type="project" value="TreeGrafter"/>
</dbReference>
<evidence type="ECO:0000313" key="3">
    <source>
        <dbReference type="EMBL" id="ODV74511.1"/>
    </source>
</evidence>
<dbReference type="InterPro" id="IPR038085">
    <property type="entry name" value="Rnp2-like_sf"/>
</dbReference>
<dbReference type="STRING" id="983966.A0A1E4S4T9"/>